<proteinExistence type="inferred from homology"/>
<dbReference type="Pfam" id="PF12698">
    <property type="entry name" value="ABC2_membrane_3"/>
    <property type="match status" value="2"/>
</dbReference>
<feature type="transmembrane region" description="Helical" evidence="10">
    <location>
        <begin position="1170"/>
        <end position="1198"/>
    </location>
</feature>
<feature type="transmembrane region" description="Helical" evidence="10">
    <location>
        <begin position="363"/>
        <end position="384"/>
    </location>
</feature>
<feature type="transmembrane region" description="Helical" evidence="10">
    <location>
        <begin position="852"/>
        <end position="873"/>
    </location>
</feature>
<dbReference type="InterPro" id="IPR027417">
    <property type="entry name" value="P-loop_NTPase"/>
</dbReference>
<evidence type="ECO:0000256" key="10">
    <source>
        <dbReference type="SAM" id="Phobius"/>
    </source>
</evidence>
<dbReference type="InterPro" id="IPR017871">
    <property type="entry name" value="ABC_transporter-like_CS"/>
</dbReference>
<dbReference type="PANTHER" id="PTHR19229">
    <property type="entry name" value="ATP-BINDING CASSETTE TRANSPORTER SUBFAMILY A ABCA"/>
    <property type="match status" value="1"/>
</dbReference>
<dbReference type="STRING" id="180088.A0A1J8QMZ0"/>
<evidence type="ECO:0000313" key="12">
    <source>
        <dbReference type="EMBL" id="OJA13148.1"/>
    </source>
</evidence>
<evidence type="ECO:0000256" key="9">
    <source>
        <dbReference type="ARBA" id="ARBA00023136"/>
    </source>
</evidence>
<dbReference type="EMBL" id="LVVM01004351">
    <property type="protein sequence ID" value="OJA13148.1"/>
    <property type="molecule type" value="Genomic_DNA"/>
</dbReference>
<feature type="domain" description="ABC transporter" evidence="11">
    <location>
        <begin position="1284"/>
        <end position="1529"/>
    </location>
</feature>
<dbReference type="InterPro" id="IPR003439">
    <property type="entry name" value="ABC_transporter-like_ATP-bd"/>
</dbReference>
<feature type="transmembrane region" description="Helical" evidence="10">
    <location>
        <begin position="1026"/>
        <end position="1045"/>
    </location>
</feature>
<keyword evidence="3" id="KW-0813">Transport</keyword>
<feature type="transmembrane region" description="Helical" evidence="10">
    <location>
        <begin position="1098"/>
        <end position="1125"/>
    </location>
</feature>
<feature type="transmembrane region" description="Helical" evidence="10">
    <location>
        <begin position="232"/>
        <end position="252"/>
    </location>
</feature>
<evidence type="ECO:0000256" key="8">
    <source>
        <dbReference type="ARBA" id="ARBA00022989"/>
    </source>
</evidence>
<dbReference type="InterPro" id="IPR026082">
    <property type="entry name" value="ABCA"/>
</dbReference>
<dbReference type="GO" id="GO:0016887">
    <property type="term" value="F:ATP hydrolysis activity"/>
    <property type="evidence" value="ECO:0007669"/>
    <property type="project" value="InterPro"/>
</dbReference>
<dbReference type="SMART" id="SM00382">
    <property type="entry name" value="AAA"/>
    <property type="match status" value="2"/>
</dbReference>
<dbReference type="PROSITE" id="PS00211">
    <property type="entry name" value="ABC_TRANSPORTER_1"/>
    <property type="match status" value="2"/>
</dbReference>
<evidence type="ECO:0000256" key="5">
    <source>
        <dbReference type="ARBA" id="ARBA00022737"/>
    </source>
</evidence>
<evidence type="ECO:0000256" key="4">
    <source>
        <dbReference type="ARBA" id="ARBA00022692"/>
    </source>
</evidence>
<feature type="transmembrane region" description="Helical" evidence="10">
    <location>
        <begin position="272"/>
        <end position="297"/>
    </location>
</feature>
<reference evidence="12 13" key="1">
    <citation type="submission" date="2016-03" db="EMBL/GenBank/DDBJ databases">
        <title>Comparative genomics of the ectomycorrhizal sister species Rhizopogon vinicolor and Rhizopogon vesiculosus (Basidiomycota: Boletales) reveals a divergence of the mating type B locus.</title>
        <authorList>
            <person name="Mujic A.B."/>
            <person name="Kuo A."/>
            <person name="Tritt A."/>
            <person name="Lipzen A."/>
            <person name="Chen C."/>
            <person name="Johnson J."/>
            <person name="Sharma A."/>
            <person name="Barry K."/>
            <person name="Grigoriev I.V."/>
            <person name="Spatafora J.W."/>
        </authorList>
    </citation>
    <scope>NUCLEOTIDE SEQUENCE [LARGE SCALE GENOMIC DNA]</scope>
    <source>
        <strain evidence="12 13">AM-OR11-056</strain>
    </source>
</reference>
<dbReference type="InterPro" id="IPR013525">
    <property type="entry name" value="ABC2_TM"/>
</dbReference>
<keyword evidence="7" id="KW-0067">ATP-binding</keyword>
<feature type="transmembrane region" description="Helical" evidence="10">
    <location>
        <begin position="1137"/>
        <end position="1158"/>
    </location>
</feature>
<dbReference type="GO" id="GO:0140359">
    <property type="term" value="F:ABC-type transporter activity"/>
    <property type="evidence" value="ECO:0007669"/>
    <property type="project" value="InterPro"/>
</dbReference>
<organism evidence="12 13">
    <name type="scientific">Rhizopogon vesiculosus</name>
    <dbReference type="NCBI Taxonomy" id="180088"/>
    <lineage>
        <taxon>Eukaryota</taxon>
        <taxon>Fungi</taxon>
        <taxon>Dikarya</taxon>
        <taxon>Basidiomycota</taxon>
        <taxon>Agaricomycotina</taxon>
        <taxon>Agaricomycetes</taxon>
        <taxon>Agaricomycetidae</taxon>
        <taxon>Boletales</taxon>
        <taxon>Suillineae</taxon>
        <taxon>Rhizopogonaceae</taxon>
        <taxon>Rhizopogon</taxon>
    </lineage>
</organism>
<evidence type="ECO:0000256" key="3">
    <source>
        <dbReference type="ARBA" id="ARBA00022448"/>
    </source>
</evidence>
<name>A0A1J8QMZ0_9AGAM</name>
<keyword evidence="9 10" id="KW-0472">Membrane</keyword>
<keyword evidence="5" id="KW-0677">Repeat</keyword>
<dbReference type="SUPFAM" id="SSF52540">
    <property type="entry name" value="P-loop containing nucleoside triphosphate hydrolases"/>
    <property type="match status" value="2"/>
</dbReference>
<sequence>MTLTGGSLFLRQLAILCWKSWIVLSKHSLLNILRGFLLPVGYGIFLAVAQTFLLKPNNYGFGSPISVYSLQNQFDGSLSLFWADGTNGTGTPSADQVMARITSNFGPNQLHAVKQVASPTDIPSQCPQNFNGFSECFAGIAFNYLPLNATDTTPVDYTISADEGLIYINVYSHTSDFETRILPLQWAIDQAIIELRSGQEVPTPMEWPYTQETNQEQATSTRLSFIRGIRTLLVLALFICYIGIAYQLPGAFTGERANLLTSHMKAMGLLDSARIVSWHISLSVVYLPAWIIVSIIWHYRIFSGTNIGLVIIVNILLGFSLASWSFFIAAPFGKSPQLAAVASTFLGIIFAILALVFGRASTLVATIFSLIFPPGYYIFAIRAICGWENHQIPTNVLKPDPDNNLTLLPLIIAATVNVFLWPYLGVLLERRLYDAKEPSSGFWSCCRRQKRTPLPPHPDGVAISIRNLGKTFYPSMFRREKRPITAVADLTLDIPKSGIFVLLGSNGAGKSTSLSIIGNLLGRSTGTVTFEGGVSHPPRGTLGIVPQKNVIFPELSCYQNLRVWRAVKHSSQSIDENEDLEQLLRDCDLGKKIHSNASTLSGGQKRKLQLAIGLVGGSKIVLVDECTSGVDPLSRRALWRTLTSVRHDRTVVFTTHFLDEADLLADNIAILAAPGKLVAEGTPVALKSSLGQGYSIQVMFDFPDLDEKDFPHPPSETLDLIRQVSPHCSMSLSSPRQASYHLKSKDSVVVEKVLQLLDDKREALYVASYDVLGTSIEDIFLDLMDSQTRSPSPDGTEKSSTHVSNPVLPDFIDAPSVPGKAGLELTNGRPRSPFSQALTIFYKRALIARRSWLTPLLVVLIAVCGACIPIFYLSGQPATCITTFNNETVIPLYFPVSPIYYSTVGPGSQILTSPPNIAATLGQTTRSLNTENVPNNATFVSTIQQNYLNLSFGGISIDTQTGDSLFAWQASPPGLIGPTMMNLVTNILYNQALNTSGDTAGTPSIIMANYASFPRIAAGTLVDLKWVAFFGAAMAVFPAFFSLYVSRERRSSVQAMQLSNGLSDPIGLWIGHLMWDSIFSVTLATIIVIIFAVTTNQFIGLGFFWVVLFLYGVVGALFAYCISLFMSSPLASFATVAGYQIVMYILYLAAYLLTLTYAKTSQASSIITTIHFTLSVLSPVASVMRAAFVSVNLFSLLCDGTTPVTTSSLGDIMRYGGPILYLFVYGLILLGILVWVDSGSIIPRRFLKTRGRQVRMDQLQANFEANRQDVAAEARAVAHSSDALRLLHVTKTFDGNKVVDDVSYGVSRDTIFAMLGPNGAGKTTTFNMIRGDVVPDVGDVLVGGTSVVTSPKTARLSLGVCPQFTAIDSQLTVREHLMIYGRLKGLNTGQELKTNVEELMVATSLHMYADRLASQLSGGNQRKLSLAIALIGNPSVVLIDEFSTGIDAKMKRDMWGTLRNVAVGKAVVITTHSMEEASALANKVGIISKQLLGRPTARWNVMLAHHLAAVGTIDDLASRYATYQVHFSCRTREDVTKAQVLMSRIPGSRLADDVATRFEVPIEEGNGMTLAQLFHILSSQGDFQEYSVEKATLESVFLKVIRGNNVLEEDSSSGRRRRFIFW</sequence>
<dbReference type="GO" id="GO:0005319">
    <property type="term" value="F:lipid transporter activity"/>
    <property type="evidence" value="ECO:0007669"/>
    <property type="project" value="TreeGrafter"/>
</dbReference>
<gene>
    <name evidence="12" type="ORF">AZE42_03655</name>
</gene>
<dbReference type="OrthoDB" id="8061355at2759"/>
<feature type="transmembrane region" description="Helical" evidence="10">
    <location>
        <begin position="32"/>
        <end position="54"/>
    </location>
</feature>
<keyword evidence="8 10" id="KW-1133">Transmembrane helix</keyword>
<feature type="transmembrane region" description="Helical" evidence="10">
    <location>
        <begin position="1219"/>
        <end position="1236"/>
    </location>
</feature>
<keyword evidence="13" id="KW-1185">Reference proteome</keyword>
<keyword evidence="6" id="KW-0547">Nucleotide-binding</keyword>
<keyword evidence="4 10" id="KW-0812">Transmembrane</keyword>
<dbReference type="CDD" id="cd03263">
    <property type="entry name" value="ABC_subfamily_A"/>
    <property type="match status" value="2"/>
</dbReference>
<dbReference type="GO" id="GO:0005524">
    <property type="term" value="F:ATP binding"/>
    <property type="evidence" value="ECO:0007669"/>
    <property type="project" value="UniProtKB-KW"/>
</dbReference>
<accession>A0A1J8QMZ0</accession>
<dbReference type="GO" id="GO:0016020">
    <property type="term" value="C:membrane"/>
    <property type="evidence" value="ECO:0007669"/>
    <property type="project" value="UniProtKB-SubCell"/>
</dbReference>
<evidence type="ECO:0000313" key="13">
    <source>
        <dbReference type="Proteomes" id="UP000183567"/>
    </source>
</evidence>
<comment type="caution">
    <text evidence="12">The sequence shown here is derived from an EMBL/GenBank/DDBJ whole genome shotgun (WGS) entry which is preliminary data.</text>
</comment>
<dbReference type="InterPro" id="IPR003593">
    <property type="entry name" value="AAA+_ATPase"/>
</dbReference>
<comment type="subcellular location">
    <subcellularLocation>
        <location evidence="1">Membrane</location>
        <topology evidence="1">Multi-pass membrane protein</topology>
    </subcellularLocation>
</comment>
<feature type="transmembrane region" description="Helical" evidence="10">
    <location>
        <begin position="338"/>
        <end position="356"/>
    </location>
</feature>
<dbReference type="PANTHER" id="PTHR19229:SF36">
    <property type="entry name" value="ATP-BINDING CASSETTE SUB-FAMILY A MEMBER 2"/>
    <property type="match status" value="1"/>
</dbReference>
<dbReference type="Pfam" id="PF00005">
    <property type="entry name" value="ABC_tran"/>
    <property type="match status" value="2"/>
</dbReference>
<feature type="transmembrane region" description="Helical" evidence="10">
    <location>
        <begin position="309"/>
        <end position="332"/>
    </location>
</feature>
<dbReference type="PROSITE" id="PS50893">
    <property type="entry name" value="ABC_TRANSPORTER_2"/>
    <property type="match status" value="2"/>
</dbReference>
<feature type="domain" description="ABC transporter" evidence="11">
    <location>
        <begin position="463"/>
        <end position="699"/>
    </location>
</feature>
<feature type="transmembrane region" description="Helical" evidence="10">
    <location>
        <begin position="1066"/>
        <end position="1092"/>
    </location>
</feature>
<dbReference type="Gene3D" id="3.40.50.300">
    <property type="entry name" value="P-loop containing nucleotide triphosphate hydrolases"/>
    <property type="match status" value="2"/>
</dbReference>
<protein>
    <recommendedName>
        <fullName evidence="11">ABC transporter domain-containing protein</fullName>
    </recommendedName>
</protein>
<comment type="similarity">
    <text evidence="2">Belongs to the ABC transporter superfamily. ABCA family.</text>
</comment>
<evidence type="ECO:0000256" key="6">
    <source>
        <dbReference type="ARBA" id="ARBA00022741"/>
    </source>
</evidence>
<evidence type="ECO:0000256" key="1">
    <source>
        <dbReference type="ARBA" id="ARBA00004141"/>
    </source>
</evidence>
<evidence type="ECO:0000256" key="7">
    <source>
        <dbReference type="ARBA" id="ARBA00022840"/>
    </source>
</evidence>
<evidence type="ECO:0000259" key="11">
    <source>
        <dbReference type="PROSITE" id="PS50893"/>
    </source>
</evidence>
<feature type="transmembrane region" description="Helical" evidence="10">
    <location>
        <begin position="404"/>
        <end position="428"/>
    </location>
</feature>
<dbReference type="Proteomes" id="UP000183567">
    <property type="component" value="Unassembled WGS sequence"/>
</dbReference>
<evidence type="ECO:0000256" key="2">
    <source>
        <dbReference type="ARBA" id="ARBA00008869"/>
    </source>
</evidence>